<comment type="caution">
    <text evidence="1">The sequence shown here is derived from an EMBL/GenBank/DDBJ whole genome shotgun (WGS) entry which is preliminary data.</text>
</comment>
<protein>
    <submittedName>
        <fullName evidence="1">Uncharacterized protein</fullName>
    </submittedName>
</protein>
<sequence>MCRNLCDVQGFHLHPLVPYGGERSSRLKPCTSHTFLQIVRRGSAERRRVPGSELGGGESVAARRVALEARLEPALTLLR</sequence>
<evidence type="ECO:0000313" key="1">
    <source>
        <dbReference type="EMBL" id="PWJ66639.1"/>
    </source>
</evidence>
<reference evidence="1 2" key="1">
    <citation type="submission" date="2018-03" db="EMBL/GenBank/DDBJ databases">
        <title>Genomic Encyclopedia of Type Strains, Phase III (KMG-III): the genomes of soil and plant-associated and newly described type strains.</title>
        <authorList>
            <person name="Whitman W."/>
        </authorList>
    </citation>
    <scope>NUCLEOTIDE SEQUENCE [LARGE SCALE GENOMIC DNA]</scope>
    <source>
        <strain evidence="1 2">VKM Ac-1602</strain>
    </source>
</reference>
<evidence type="ECO:0000313" key="2">
    <source>
        <dbReference type="Proteomes" id="UP000245674"/>
    </source>
</evidence>
<dbReference type="EMBL" id="QGDV01000001">
    <property type="protein sequence ID" value="PWJ66639.1"/>
    <property type="molecule type" value="Genomic_DNA"/>
</dbReference>
<accession>A0ABX5LGQ4</accession>
<name>A0ABX5LGQ4_9MICO</name>
<proteinExistence type="predicted"/>
<organism evidence="1 2">
    <name type="scientific">Rathayibacter iranicus NCPPB 2253 = VKM Ac-1602</name>
    <dbReference type="NCBI Taxonomy" id="1328868"/>
    <lineage>
        <taxon>Bacteria</taxon>
        <taxon>Bacillati</taxon>
        <taxon>Actinomycetota</taxon>
        <taxon>Actinomycetes</taxon>
        <taxon>Micrococcales</taxon>
        <taxon>Microbacteriaceae</taxon>
        <taxon>Rathayibacter</taxon>
    </lineage>
</organism>
<keyword evidence="2" id="KW-1185">Reference proteome</keyword>
<gene>
    <name evidence="1" type="ORF">B0H03_10186</name>
</gene>
<dbReference type="Proteomes" id="UP000245674">
    <property type="component" value="Unassembled WGS sequence"/>
</dbReference>